<evidence type="ECO:0000313" key="8">
    <source>
        <dbReference type="Proteomes" id="UP001500575"/>
    </source>
</evidence>
<dbReference type="Gene3D" id="3.90.1310.10">
    <property type="entry name" value="Penicillin-binding protein 2a (Domain 2)"/>
    <property type="match status" value="1"/>
</dbReference>
<reference evidence="8" key="1">
    <citation type="journal article" date="2019" name="Int. J. Syst. Evol. Microbiol.">
        <title>The Global Catalogue of Microorganisms (GCM) 10K type strain sequencing project: providing services to taxonomists for standard genome sequencing and annotation.</title>
        <authorList>
            <consortium name="The Broad Institute Genomics Platform"/>
            <consortium name="The Broad Institute Genome Sequencing Center for Infectious Disease"/>
            <person name="Wu L."/>
            <person name="Ma J."/>
        </authorList>
    </citation>
    <scope>NUCLEOTIDE SEQUENCE [LARGE SCALE GENOMIC DNA]</scope>
    <source>
        <strain evidence="8">JCM 16021</strain>
    </source>
</reference>
<dbReference type="InterPro" id="IPR050515">
    <property type="entry name" value="Beta-lactam/transpept"/>
</dbReference>
<feature type="domain" description="Penicillin-binding protein dimerisation" evidence="6">
    <location>
        <begin position="46"/>
        <end position="199"/>
    </location>
</feature>
<organism evidence="7 8">
    <name type="scientific">Nocardioides bigeumensis</name>
    <dbReference type="NCBI Taxonomy" id="433657"/>
    <lineage>
        <taxon>Bacteria</taxon>
        <taxon>Bacillati</taxon>
        <taxon>Actinomycetota</taxon>
        <taxon>Actinomycetes</taxon>
        <taxon>Propionibacteriales</taxon>
        <taxon>Nocardioidaceae</taxon>
        <taxon>Nocardioides</taxon>
    </lineage>
</organism>
<dbReference type="InterPro" id="IPR012338">
    <property type="entry name" value="Beta-lactam/transpept-like"/>
</dbReference>
<keyword evidence="7" id="KW-0132">Cell division</keyword>
<sequence>MRLRAGFVVIAMVLSFFGARLVQLQAIDPQSYADMAAAEGSVEVVLPAERGEILDRNGIALAGSIEGVMIVADPLWTAPDAKPLAQLLSTSLGIDYFETLEALRADSRFEYVARRVPSTLANDVLDDAEAEGYKGLFTRRDPARDYPARDVAANLIGFLGTPDPEEGARPLAGFELTFDKLLSGKDGSAHYQVSGGNRIPLGVNTIEKAVDGDDLHTTIDLDLQWYVQRVLRQTVEDAGGSSGVAVVMDSRTGEITALADFPTYDATEPLESPKSAYVSRALADVYEPGSVEKVLTMSSLIDAGKVTPRTKLTVPPRLFRQDRPIKDWFPHDTIRLTLAGVLAQSSNIGTVLAADQFSPAALSRYLHKFGLGSTTGIGVRGETAGIIPAGPLLTSQTKDRMAFGQSLSVNAIQMAAAVNTIANGGVRVSPSIIAGAATTDDGVEVGTDTTTTRQVISADAAKQTMKMMEKVVDPEDGVAPSAQVPGYRVAGKTGTAQRVGKECGCYDGTFTVSFAGFAPADDPRFTVYVVVQDPKNGGGGGSVGGPAFSKIMSYALRRYAVPPTGTKPSDLPVEWGRPTADQ</sequence>
<dbReference type="EMBL" id="BAAAQQ010000002">
    <property type="protein sequence ID" value="GAA2117392.1"/>
    <property type="molecule type" value="Genomic_DNA"/>
</dbReference>
<dbReference type="PANTHER" id="PTHR30627">
    <property type="entry name" value="PEPTIDOGLYCAN D,D-TRANSPEPTIDASE"/>
    <property type="match status" value="1"/>
</dbReference>
<dbReference type="InterPro" id="IPR005311">
    <property type="entry name" value="PBP_dimer"/>
</dbReference>
<keyword evidence="3" id="KW-0472">Membrane</keyword>
<evidence type="ECO:0000256" key="2">
    <source>
        <dbReference type="ARBA" id="ARBA00007171"/>
    </source>
</evidence>
<proteinExistence type="inferred from homology"/>
<accession>A0ABP5JJM5</accession>
<keyword evidence="8" id="KW-1185">Reference proteome</keyword>
<evidence type="ECO:0000313" key="7">
    <source>
        <dbReference type="EMBL" id="GAA2117392.1"/>
    </source>
</evidence>
<dbReference type="SUPFAM" id="SSF56601">
    <property type="entry name" value="beta-lactamase/transpeptidase-like"/>
    <property type="match status" value="1"/>
</dbReference>
<comment type="caution">
    <text evidence="7">The sequence shown here is derived from an EMBL/GenBank/DDBJ whole genome shotgun (WGS) entry which is preliminary data.</text>
</comment>
<dbReference type="InterPro" id="IPR036138">
    <property type="entry name" value="PBP_dimer_sf"/>
</dbReference>
<dbReference type="Pfam" id="PF03717">
    <property type="entry name" value="PBP_dimer"/>
    <property type="match status" value="1"/>
</dbReference>
<gene>
    <name evidence="7" type="primary">ftsI</name>
    <name evidence="7" type="ORF">GCM10009843_08300</name>
</gene>
<feature type="region of interest" description="Disordered" evidence="4">
    <location>
        <begin position="562"/>
        <end position="582"/>
    </location>
</feature>
<evidence type="ECO:0000259" key="5">
    <source>
        <dbReference type="Pfam" id="PF00905"/>
    </source>
</evidence>
<evidence type="ECO:0000259" key="6">
    <source>
        <dbReference type="Pfam" id="PF03717"/>
    </source>
</evidence>
<evidence type="ECO:0000256" key="1">
    <source>
        <dbReference type="ARBA" id="ARBA00004370"/>
    </source>
</evidence>
<dbReference type="GO" id="GO:0051301">
    <property type="term" value="P:cell division"/>
    <property type="evidence" value="ECO:0007669"/>
    <property type="project" value="UniProtKB-KW"/>
</dbReference>
<feature type="domain" description="Penicillin-binding protein transpeptidase" evidence="5">
    <location>
        <begin position="243"/>
        <end position="552"/>
    </location>
</feature>
<comment type="similarity">
    <text evidence="2">Belongs to the transpeptidase family.</text>
</comment>
<protein>
    <submittedName>
        <fullName evidence="7">Cell division protein FtsI</fullName>
    </submittedName>
</protein>
<keyword evidence="7" id="KW-0131">Cell cycle</keyword>
<evidence type="ECO:0000256" key="4">
    <source>
        <dbReference type="SAM" id="MobiDB-lite"/>
    </source>
</evidence>
<dbReference type="InterPro" id="IPR001460">
    <property type="entry name" value="PCN-bd_Tpept"/>
</dbReference>
<dbReference type="Pfam" id="PF00905">
    <property type="entry name" value="Transpeptidase"/>
    <property type="match status" value="1"/>
</dbReference>
<dbReference type="PANTHER" id="PTHR30627:SF1">
    <property type="entry name" value="PEPTIDOGLYCAN D,D-TRANSPEPTIDASE FTSI"/>
    <property type="match status" value="1"/>
</dbReference>
<comment type="subcellular location">
    <subcellularLocation>
        <location evidence="1">Membrane</location>
    </subcellularLocation>
</comment>
<dbReference type="SUPFAM" id="SSF56519">
    <property type="entry name" value="Penicillin binding protein dimerisation domain"/>
    <property type="match status" value="1"/>
</dbReference>
<dbReference type="Gene3D" id="3.40.710.10">
    <property type="entry name" value="DD-peptidase/beta-lactamase superfamily"/>
    <property type="match status" value="1"/>
</dbReference>
<evidence type="ECO:0000256" key="3">
    <source>
        <dbReference type="ARBA" id="ARBA00023136"/>
    </source>
</evidence>
<dbReference type="Proteomes" id="UP001500575">
    <property type="component" value="Unassembled WGS sequence"/>
</dbReference>
<name>A0ABP5JJM5_9ACTN</name>
<dbReference type="Gene3D" id="3.30.450.330">
    <property type="match status" value="1"/>
</dbReference>